<feature type="domain" description="Reverse transcriptase" evidence="4">
    <location>
        <begin position="1"/>
        <end position="137"/>
    </location>
</feature>
<dbReference type="Pfam" id="PF00078">
    <property type="entry name" value="RVT_1"/>
    <property type="match status" value="1"/>
</dbReference>
<evidence type="ECO:0000259" key="4">
    <source>
        <dbReference type="PROSITE" id="PS50878"/>
    </source>
</evidence>
<evidence type="ECO:0000259" key="3">
    <source>
        <dbReference type="PROSITE" id="PS50021"/>
    </source>
</evidence>
<dbReference type="Gene3D" id="3.30.70.270">
    <property type="match status" value="1"/>
</dbReference>
<dbReference type="InterPro" id="IPR043128">
    <property type="entry name" value="Rev_trsase/Diguanyl_cyclase"/>
</dbReference>
<gene>
    <name evidence="6" type="primary">LOC129326232</name>
</gene>
<evidence type="ECO:0000256" key="2">
    <source>
        <dbReference type="ARBA" id="ARBA00012180"/>
    </source>
</evidence>
<reference evidence="6" key="1">
    <citation type="submission" date="2025-08" db="UniProtKB">
        <authorList>
            <consortium name="RefSeq"/>
        </authorList>
    </citation>
    <scope>IDENTIFICATION</scope>
    <source>
        <tissue evidence="6">Blood</tissue>
    </source>
</reference>
<dbReference type="InterPro" id="IPR001715">
    <property type="entry name" value="CH_dom"/>
</dbReference>
<dbReference type="InterPro" id="IPR043502">
    <property type="entry name" value="DNA/RNA_pol_sf"/>
</dbReference>
<dbReference type="InterPro" id="IPR056343">
    <property type="entry name" value="CFAP47_dom"/>
</dbReference>
<dbReference type="Pfam" id="PF00307">
    <property type="entry name" value="CH"/>
    <property type="match status" value="1"/>
</dbReference>
<name>A0AA97J3A3_EUBMA</name>
<dbReference type="KEGG" id="emc:129326232"/>
<proteinExistence type="inferred from homology"/>
<dbReference type="GO" id="GO:0007288">
    <property type="term" value="P:sperm axoneme assembly"/>
    <property type="evidence" value="ECO:0007669"/>
    <property type="project" value="TreeGrafter"/>
</dbReference>
<keyword evidence="5" id="KW-1185">Reference proteome</keyword>
<dbReference type="PROSITE" id="PS50878">
    <property type="entry name" value="RT_POL"/>
    <property type="match status" value="1"/>
</dbReference>
<dbReference type="Proteomes" id="UP001190640">
    <property type="component" value="Chromosome 3"/>
</dbReference>
<protein>
    <recommendedName>
        <fullName evidence="2">ribonuclease H</fullName>
        <ecNumber evidence="2">3.1.26.4</ecNumber>
    </recommendedName>
</protein>
<evidence type="ECO:0000256" key="1">
    <source>
        <dbReference type="ARBA" id="ARBA00010879"/>
    </source>
</evidence>
<dbReference type="PANTHER" id="PTHR45912">
    <property type="entry name" value="CILIA- AND FLAGELLA-ASSOCIATED PROTEIN 47"/>
    <property type="match status" value="1"/>
</dbReference>
<dbReference type="EC" id="3.1.26.4" evidence="2"/>
<dbReference type="SUPFAM" id="SSF56672">
    <property type="entry name" value="DNA/RNA polymerases"/>
    <property type="match status" value="1"/>
</dbReference>
<dbReference type="PANTHER" id="PTHR45912:SF3">
    <property type="entry name" value="CILIA- AND FLAGELLA-ASSOCIATED PROTEIN 47"/>
    <property type="match status" value="1"/>
</dbReference>
<comment type="similarity">
    <text evidence="1">Belongs to the beta type-B retroviral polymerase family. HERV class-II K(HML-2) pol subfamily.</text>
</comment>
<dbReference type="InterPro" id="IPR000477">
    <property type="entry name" value="RT_dom"/>
</dbReference>
<dbReference type="GO" id="GO:0004523">
    <property type="term" value="F:RNA-DNA hybrid ribonuclease activity"/>
    <property type="evidence" value="ECO:0007669"/>
    <property type="project" value="UniProtKB-EC"/>
</dbReference>
<dbReference type="Gene3D" id="1.10.418.10">
    <property type="entry name" value="Calponin-like domain"/>
    <property type="match status" value="1"/>
</dbReference>
<evidence type="ECO:0000313" key="5">
    <source>
        <dbReference type="Proteomes" id="UP001190640"/>
    </source>
</evidence>
<dbReference type="AlphaFoldDB" id="A0AA97J3A3"/>
<sequence>MVTLQAVLTLLPLQSWFAVIDLKDIYFRISIFEEHKKFLRFTYRELIFQYRVLLFGLSTAPRVFTKCVAVVIAFLRIQGCCIFPYLDDWLLVVQSPTDMSRQVSIILSTCLKLGLFVNKKNSKFDASRVVQFIGTVIDGVQDVVFLPSERALKIKALKRRFKRKTALQVEMPACDSGNNDKLNPLSVELPNGNFIEVTSEGKSIGFVCRVSFCSKKPLSCMKYIYFVDDQNNRFPLQVAATAENCLLTVYPYLACHLKDQQIILNSDSNEIIYSNGESLQHPCYIPGTSSQTNSTSNFGSVTNSAYENSIAEFEKEVENESLKQNEAICPDGTNLSNLKHSLFPTGGTEAHAFVQKVITAVQNWFTLFGWSKGPNPISIPHTLRRDVCKIQMTSCDEKVKQNLGKDIKTIYDMLLHLSGQLLPGISSSQSLPFDPTQRVVQLHWQHSTMITFLKCQGASLPHVLPQFLLDFDDYKRWTNLQSILKVMKSEPEDIYILDDHIFEAISKRSWTDVLLQIYKILVLQRVAAVEVNTLSSPEDEERMPKISTDPLSSNIYSPPERILLTWMNTHYEKTRKIVWKDCQKGDIPPTRWIVNFDRDLLDGLVLAAQVASYCPYLISTHFLNMYTYPDTSEQYLHNCLVLINAFHAINLDIDVLASDICDPNPITMLMLCVYLYERLPQYLPKKYIEFAGPLHAAVVRKIRLKNPSIKPLVYNATILGRDAADFLLPKGNTVTIPPKTLCSACNSSTKLLMAGTGAVGMTGGKNRGWYP</sequence>
<feature type="domain" description="Calponin-homology (CH)" evidence="3">
    <location>
        <begin position="557"/>
        <end position="680"/>
    </location>
</feature>
<evidence type="ECO:0000313" key="6">
    <source>
        <dbReference type="RefSeq" id="XP_054830369.1"/>
    </source>
</evidence>
<dbReference type="PROSITE" id="PS50021">
    <property type="entry name" value="CH"/>
    <property type="match status" value="1"/>
</dbReference>
<dbReference type="Gene3D" id="3.10.10.10">
    <property type="entry name" value="HIV Type 1 Reverse Transcriptase, subunit A, domain 1"/>
    <property type="match status" value="1"/>
</dbReference>
<dbReference type="GO" id="GO:0005929">
    <property type="term" value="C:cilium"/>
    <property type="evidence" value="ECO:0007669"/>
    <property type="project" value="TreeGrafter"/>
</dbReference>
<organism evidence="5 6">
    <name type="scientific">Eublepharis macularius</name>
    <name type="common">Leopard gecko</name>
    <name type="synonym">Cyrtodactylus macularius</name>
    <dbReference type="NCBI Taxonomy" id="481883"/>
    <lineage>
        <taxon>Eukaryota</taxon>
        <taxon>Metazoa</taxon>
        <taxon>Chordata</taxon>
        <taxon>Craniata</taxon>
        <taxon>Vertebrata</taxon>
        <taxon>Euteleostomi</taxon>
        <taxon>Lepidosauria</taxon>
        <taxon>Squamata</taxon>
        <taxon>Bifurcata</taxon>
        <taxon>Gekkota</taxon>
        <taxon>Eublepharidae</taxon>
        <taxon>Eublepharinae</taxon>
        <taxon>Eublepharis</taxon>
    </lineage>
</organism>
<accession>A0AA97J3A3</accession>
<dbReference type="GeneID" id="129326232"/>
<dbReference type="InterPro" id="IPR036872">
    <property type="entry name" value="CH_dom_sf"/>
</dbReference>
<dbReference type="Pfam" id="PF24529">
    <property type="entry name" value="CFAP47"/>
    <property type="match status" value="1"/>
</dbReference>
<dbReference type="RefSeq" id="XP_054830369.1">
    <property type="nucleotide sequence ID" value="XM_054974394.1"/>
</dbReference>
<dbReference type="CDD" id="cd03714">
    <property type="entry name" value="RT_DIRS1"/>
    <property type="match status" value="1"/>
</dbReference>
<dbReference type="SUPFAM" id="SSF47576">
    <property type="entry name" value="Calponin-homology domain, CH-domain"/>
    <property type="match status" value="1"/>
</dbReference>